<dbReference type="Pfam" id="PF13180">
    <property type="entry name" value="PDZ_2"/>
    <property type="match status" value="1"/>
</dbReference>
<accession>A0A402CXV9</accession>
<dbReference type="Pfam" id="PF13365">
    <property type="entry name" value="Trypsin_2"/>
    <property type="match status" value="1"/>
</dbReference>
<dbReference type="Gene3D" id="2.30.42.10">
    <property type="match status" value="2"/>
</dbReference>
<dbReference type="KEGG" id="ccot:CCAX7_42180"/>
<evidence type="ECO:0000256" key="2">
    <source>
        <dbReference type="ARBA" id="ARBA00022670"/>
    </source>
</evidence>
<dbReference type="InterPro" id="IPR036034">
    <property type="entry name" value="PDZ_sf"/>
</dbReference>
<dbReference type="Gene3D" id="2.40.10.120">
    <property type="match status" value="1"/>
</dbReference>
<keyword evidence="7" id="KW-1185">Reference proteome</keyword>
<feature type="compositionally biased region" description="Low complexity" evidence="4">
    <location>
        <begin position="96"/>
        <end position="110"/>
    </location>
</feature>
<gene>
    <name evidence="6" type="ORF">CCAX7_42180</name>
</gene>
<dbReference type="GO" id="GO:0004252">
    <property type="term" value="F:serine-type endopeptidase activity"/>
    <property type="evidence" value="ECO:0007669"/>
    <property type="project" value="InterPro"/>
</dbReference>
<dbReference type="PANTHER" id="PTHR22939:SF129">
    <property type="entry name" value="SERINE PROTEASE HTRA2, MITOCHONDRIAL"/>
    <property type="match status" value="1"/>
</dbReference>
<dbReference type="EMBL" id="AP025739">
    <property type="protein sequence ID" value="BDI32167.1"/>
    <property type="molecule type" value="Genomic_DNA"/>
</dbReference>
<feature type="signal peptide" evidence="5">
    <location>
        <begin position="1"/>
        <end position="32"/>
    </location>
</feature>
<dbReference type="PRINTS" id="PR00834">
    <property type="entry name" value="PROTEASES2C"/>
</dbReference>
<keyword evidence="3" id="KW-0378">Hydrolase</keyword>
<feature type="region of interest" description="Disordered" evidence="4">
    <location>
        <begin position="85"/>
        <end position="168"/>
    </location>
</feature>
<reference evidence="6 7" key="1">
    <citation type="journal article" date="2019" name="Int. J. Syst. Evol. Microbiol.">
        <title>Capsulimonas corticalis gen. nov., sp. nov., an aerobic capsulated bacterium, of a novel bacterial order, Capsulimonadales ord. nov., of the class Armatimonadia of the phylum Armatimonadetes.</title>
        <authorList>
            <person name="Li J."/>
            <person name="Kudo C."/>
            <person name="Tonouchi A."/>
        </authorList>
    </citation>
    <scope>NUCLEOTIDE SEQUENCE [LARGE SCALE GENOMIC DNA]</scope>
    <source>
        <strain evidence="6 7">AX-7</strain>
    </source>
</reference>
<feature type="chain" id="PRO_5043658026" evidence="5">
    <location>
        <begin position="33"/>
        <end position="572"/>
    </location>
</feature>
<dbReference type="OrthoDB" id="9758917at2"/>
<dbReference type="InterPro" id="IPR009003">
    <property type="entry name" value="Peptidase_S1_PA"/>
</dbReference>
<dbReference type="InterPro" id="IPR001940">
    <property type="entry name" value="Peptidase_S1C"/>
</dbReference>
<dbReference type="GO" id="GO:0006508">
    <property type="term" value="P:proteolysis"/>
    <property type="evidence" value="ECO:0007669"/>
    <property type="project" value="UniProtKB-KW"/>
</dbReference>
<dbReference type="PROSITE" id="PS50106">
    <property type="entry name" value="PDZ"/>
    <property type="match status" value="1"/>
</dbReference>
<evidence type="ECO:0000313" key="7">
    <source>
        <dbReference type="Proteomes" id="UP000287394"/>
    </source>
</evidence>
<organism evidence="6 7">
    <name type="scientific">Capsulimonas corticalis</name>
    <dbReference type="NCBI Taxonomy" id="2219043"/>
    <lineage>
        <taxon>Bacteria</taxon>
        <taxon>Bacillati</taxon>
        <taxon>Armatimonadota</taxon>
        <taxon>Armatimonadia</taxon>
        <taxon>Capsulimonadales</taxon>
        <taxon>Capsulimonadaceae</taxon>
        <taxon>Capsulimonas</taxon>
    </lineage>
</organism>
<dbReference type="SUPFAM" id="SSF50156">
    <property type="entry name" value="PDZ domain-like"/>
    <property type="match status" value="2"/>
</dbReference>
<evidence type="ECO:0000256" key="4">
    <source>
        <dbReference type="SAM" id="MobiDB-lite"/>
    </source>
</evidence>
<keyword evidence="5" id="KW-0732">Signal</keyword>
<evidence type="ECO:0000313" key="6">
    <source>
        <dbReference type="EMBL" id="BDI32167.1"/>
    </source>
</evidence>
<name>A0A402CXV9_9BACT</name>
<dbReference type="InterPro" id="IPR001478">
    <property type="entry name" value="PDZ"/>
</dbReference>
<dbReference type="AlphaFoldDB" id="A0A402CXV9"/>
<sequence length="572" mass="59084">MIFVSRPRRRGNMLAASALMLTLSAPAGPLLAAPAKPAGTIPPPPTSPEQKSLLLDMQDAFTKIAKTVEPSVVNIKVERFRSVDATDFGMSPDQSPGDGPDTPDTPTTPDAPVKPGAPAPPTDKSAPKSGAPETPKKPKPQTPSKGPAAPPSTGTPGAPPNSHPLTPRTQRRFEATGSGVIVRPDGYILTNDHVVDGAANGMVTVTLSDGRQFKGKVYPDYRSDLAVVKIDPGNAKLPAAQFADSGQVQPGQWAIAVGSPFNLENTMTVGVISALGRHQRIPGETAGSGRYYPDLIQTDAAINPGNSGGPLFNIDGNVIGINVAIESPVEASSGVGFAIPSATAQSIMNSLITKGKVTRGYLGIAPDDLTPALQQEFSQAAGAFVRDVRVDSPAGKAGIEASDIITYFNGEPVTGEVSLRQAIADTEPGKSIKVAYVRGGVPLVTNVTLIPAPPVPGEVPSASDVTNPATSKLGLSIRDITPHDRQEMSLPATTQGVTVVAVETNSPAEAASLSAGMPLVGTVIQRVGKTTVKNKVDFDQALKVIGDSDSFTISVVYSAGGDLHQTAVTINR</sequence>
<protein>
    <submittedName>
        <fullName evidence="6">Uncharacterized protein</fullName>
    </submittedName>
</protein>
<dbReference type="Proteomes" id="UP000287394">
    <property type="component" value="Chromosome"/>
</dbReference>
<evidence type="ECO:0000256" key="5">
    <source>
        <dbReference type="SAM" id="SignalP"/>
    </source>
</evidence>
<evidence type="ECO:0000256" key="1">
    <source>
        <dbReference type="ARBA" id="ARBA00010541"/>
    </source>
</evidence>
<comment type="similarity">
    <text evidence="1">Belongs to the peptidase S1C family.</text>
</comment>
<evidence type="ECO:0000256" key="3">
    <source>
        <dbReference type="ARBA" id="ARBA00022801"/>
    </source>
</evidence>
<dbReference type="SMART" id="SM00228">
    <property type="entry name" value="PDZ"/>
    <property type="match status" value="2"/>
</dbReference>
<dbReference type="RefSeq" id="WP_119322140.1">
    <property type="nucleotide sequence ID" value="NZ_AP025739.1"/>
</dbReference>
<proteinExistence type="inferred from homology"/>
<dbReference type="PANTHER" id="PTHR22939">
    <property type="entry name" value="SERINE PROTEASE FAMILY S1C HTRA-RELATED"/>
    <property type="match status" value="1"/>
</dbReference>
<dbReference type="SUPFAM" id="SSF50494">
    <property type="entry name" value="Trypsin-like serine proteases"/>
    <property type="match status" value="1"/>
</dbReference>
<feature type="compositionally biased region" description="Low complexity" evidence="4">
    <location>
        <begin position="142"/>
        <end position="156"/>
    </location>
</feature>
<keyword evidence="2" id="KW-0645">Protease</keyword>